<protein>
    <submittedName>
        <fullName evidence="9">Predicted branched-chain amino acid permease (Azaleucine resistance)</fullName>
    </submittedName>
</protein>
<feature type="transmembrane region" description="Helical" evidence="8">
    <location>
        <begin position="167"/>
        <end position="185"/>
    </location>
</feature>
<keyword evidence="7 8" id="KW-0472">Membrane</keyword>
<name>A0A1M5PWS9_9RHOB</name>
<dbReference type="STRING" id="1508389.SAMN05444003_1889"/>
<evidence type="ECO:0000256" key="5">
    <source>
        <dbReference type="ARBA" id="ARBA00022692"/>
    </source>
</evidence>
<dbReference type="OrthoDB" id="3579489at2"/>
<dbReference type="PANTHER" id="PTHR34979:SF1">
    <property type="entry name" value="INNER MEMBRANE PROTEIN YGAZ"/>
    <property type="match status" value="1"/>
</dbReference>
<sequence>MSSTTVKTAYWHGFRDGAPFILMAFPFALLFGVIGTESGLAVSQTIAFSMLVIAGAAQFAALQLMLEDAAIGFVVLGGVVVNLRMLMYSASLVPYIGAAPFWQRALIAYFNFDQTYVASISKYEAEPNLSVAARTAYFFGVASPIVPVWIGSTVVGALVGSAIPEEYGLDFIVPIMFLAMVGPLLKTPAHIAAAVTSVVVALLLVGLPSGTGLLVAALCAMVAGVVVETLQERSA</sequence>
<keyword evidence="3" id="KW-0813">Transport</keyword>
<evidence type="ECO:0000313" key="10">
    <source>
        <dbReference type="Proteomes" id="UP000184074"/>
    </source>
</evidence>
<gene>
    <name evidence="9" type="ORF">SAMN05444003_1889</name>
</gene>
<dbReference type="EMBL" id="FQXB01000002">
    <property type="protein sequence ID" value="SHH06120.1"/>
    <property type="molecule type" value="Genomic_DNA"/>
</dbReference>
<comment type="subcellular location">
    <subcellularLocation>
        <location evidence="1">Cell membrane</location>
        <topology evidence="1">Multi-pass membrane protein</topology>
    </subcellularLocation>
</comment>
<proteinExistence type="inferred from homology"/>
<dbReference type="GO" id="GO:0005886">
    <property type="term" value="C:plasma membrane"/>
    <property type="evidence" value="ECO:0007669"/>
    <property type="project" value="UniProtKB-SubCell"/>
</dbReference>
<keyword evidence="6 8" id="KW-1133">Transmembrane helix</keyword>
<dbReference type="AlphaFoldDB" id="A0A1M5PWS9"/>
<evidence type="ECO:0000256" key="8">
    <source>
        <dbReference type="SAM" id="Phobius"/>
    </source>
</evidence>
<feature type="transmembrane region" description="Helical" evidence="8">
    <location>
        <begin position="20"/>
        <end position="40"/>
    </location>
</feature>
<keyword evidence="5 8" id="KW-0812">Transmembrane</keyword>
<evidence type="ECO:0000256" key="6">
    <source>
        <dbReference type="ARBA" id="ARBA00022989"/>
    </source>
</evidence>
<keyword evidence="10" id="KW-1185">Reference proteome</keyword>
<feature type="transmembrane region" description="Helical" evidence="8">
    <location>
        <begin position="191"/>
        <end position="224"/>
    </location>
</feature>
<feature type="transmembrane region" description="Helical" evidence="8">
    <location>
        <begin position="136"/>
        <end position="160"/>
    </location>
</feature>
<keyword evidence="4" id="KW-1003">Cell membrane</keyword>
<dbReference type="Pfam" id="PF03591">
    <property type="entry name" value="AzlC"/>
    <property type="match status" value="1"/>
</dbReference>
<evidence type="ECO:0000256" key="3">
    <source>
        <dbReference type="ARBA" id="ARBA00022448"/>
    </source>
</evidence>
<dbReference type="InterPro" id="IPR011606">
    <property type="entry name" value="Brnchd-chn_aa_trnsp_permease"/>
</dbReference>
<accession>A0A1M5PWS9</accession>
<dbReference type="PANTHER" id="PTHR34979">
    <property type="entry name" value="INNER MEMBRANE PROTEIN YGAZ"/>
    <property type="match status" value="1"/>
</dbReference>
<evidence type="ECO:0000256" key="7">
    <source>
        <dbReference type="ARBA" id="ARBA00023136"/>
    </source>
</evidence>
<evidence type="ECO:0000256" key="2">
    <source>
        <dbReference type="ARBA" id="ARBA00010735"/>
    </source>
</evidence>
<evidence type="ECO:0000256" key="4">
    <source>
        <dbReference type="ARBA" id="ARBA00022475"/>
    </source>
</evidence>
<reference evidence="9 10" key="1">
    <citation type="submission" date="2016-11" db="EMBL/GenBank/DDBJ databases">
        <authorList>
            <person name="Jaros S."/>
            <person name="Januszkiewicz K."/>
            <person name="Wedrychowicz H."/>
        </authorList>
    </citation>
    <scope>NUCLEOTIDE SEQUENCE [LARGE SCALE GENOMIC DNA]</scope>
    <source>
        <strain evidence="9 10">DSM 28715</strain>
    </source>
</reference>
<dbReference type="Proteomes" id="UP000184074">
    <property type="component" value="Unassembled WGS sequence"/>
</dbReference>
<feature type="transmembrane region" description="Helical" evidence="8">
    <location>
        <begin position="73"/>
        <end position="96"/>
    </location>
</feature>
<evidence type="ECO:0000256" key="1">
    <source>
        <dbReference type="ARBA" id="ARBA00004651"/>
    </source>
</evidence>
<organism evidence="9 10">
    <name type="scientific">Cognatiyoonia sediminum</name>
    <dbReference type="NCBI Taxonomy" id="1508389"/>
    <lineage>
        <taxon>Bacteria</taxon>
        <taxon>Pseudomonadati</taxon>
        <taxon>Pseudomonadota</taxon>
        <taxon>Alphaproteobacteria</taxon>
        <taxon>Rhodobacterales</taxon>
        <taxon>Paracoccaceae</taxon>
        <taxon>Cognatiyoonia</taxon>
    </lineage>
</organism>
<comment type="similarity">
    <text evidence="2">Belongs to the AzlC family.</text>
</comment>
<dbReference type="GO" id="GO:1903785">
    <property type="term" value="P:L-valine transmembrane transport"/>
    <property type="evidence" value="ECO:0007669"/>
    <property type="project" value="TreeGrafter"/>
</dbReference>
<dbReference type="RefSeq" id="WP_072900675.1">
    <property type="nucleotide sequence ID" value="NZ_FQXB01000002.1"/>
</dbReference>
<feature type="transmembrane region" description="Helical" evidence="8">
    <location>
        <begin position="46"/>
        <end position="66"/>
    </location>
</feature>
<evidence type="ECO:0000313" key="9">
    <source>
        <dbReference type="EMBL" id="SHH06120.1"/>
    </source>
</evidence>